<dbReference type="HOGENOM" id="CLU_2042834_0_0_1"/>
<gene>
    <name evidence="1" type="ORF">PHATRDRAFT_38828</name>
</gene>
<dbReference type="EMBL" id="CM000619">
    <property type="protein sequence ID" value="EEC45675.1"/>
    <property type="molecule type" value="Genomic_DNA"/>
</dbReference>
<dbReference type="eggNOG" id="ENOG502SUJM">
    <property type="taxonomic scope" value="Eukaryota"/>
</dbReference>
<protein>
    <submittedName>
        <fullName evidence="1">Uncharacterized protein</fullName>
    </submittedName>
</protein>
<reference evidence="2" key="2">
    <citation type="submission" date="2008-08" db="EMBL/GenBank/DDBJ databases">
        <authorList>
            <consortium name="Diatom Consortium"/>
            <person name="Grigoriev I."/>
            <person name="Grimwood J."/>
            <person name="Kuo A."/>
            <person name="Otillar R.P."/>
            <person name="Salamov A."/>
            <person name="Detter J.C."/>
            <person name="Lindquist E."/>
            <person name="Shapiro H."/>
            <person name="Lucas S."/>
            <person name="Glavina del Rio T."/>
            <person name="Pitluck S."/>
            <person name="Rokhsar D."/>
            <person name="Bowler C."/>
        </authorList>
    </citation>
    <scope>GENOME REANNOTATION</scope>
    <source>
        <strain evidence="2">CCAP 1055/1</strain>
    </source>
</reference>
<proteinExistence type="predicted"/>
<dbReference type="KEGG" id="pti:PHATRDRAFT_38828"/>
<dbReference type="GeneID" id="7203585"/>
<dbReference type="RefSeq" id="XP_002182939.1">
    <property type="nucleotide sequence ID" value="XM_002182903.1"/>
</dbReference>
<dbReference type="AlphaFoldDB" id="B7G6Y6"/>
<keyword evidence="2" id="KW-1185">Reference proteome</keyword>
<name>B7G6Y6_PHATC</name>
<sequence length="125" mass="13154">MRNGDAIAEDDLILCCALCCANLSILSGCECLGCSGKAGICCFNLECCFKPGAPCLTPLCCLGIKCENDGHSLLNAQCHALMLVFSCAVPCNEEVPVAVSIAGLTLYPKCGFCIKQRALKTPMVR</sequence>
<dbReference type="PaxDb" id="2850-Phatr38828"/>
<evidence type="ECO:0000313" key="2">
    <source>
        <dbReference type="Proteomes" id="UP000000759"/>
    </source>
</evidence>
<accession>B7G6Y6</accession>
<dbReference type="InParanoid" id="B7G6Y6"/>
<evidence type="ECO:0000313" key="1">
    <source>
        <dbReference type="EMBL" id="EEC45675.1"/>
    </source>
</evidence>
<organism evidence="1 2">
    <name type="scientific">Phaeodactylum tricornutum (strain CCAP 1055/1)</name>
    <dbReference type="NCBI Taxonomy" id="556484"/>
    <lineage>
        <taxon>Eukaryota</taxon>
        <taxon>Sar</taxon>
        <taxon>Stramenopiles</taxon>
        <taxon>Ochrophyta</taxon>
        <taxon>Bacillariophyta</taxon>
        <taxon>Bacillariophyceae</taxon>
        <taxon>Bacillariophycidae</taxon>
        <taxon>Naviculales</taxon>
        <taxon>Phaeodactylaceae</taxon>
        <taxon>Phaeodactylum</taxon>
    </lineage>
</organism>
<reference evidence="1 2" key="1">
    <citation type="journal article" date="2008" name="Nature">
        <title>The Phaeodactylum genome reveals the evolutionary history of diatom genomes.</title>
        <authorList>
            <person name="Bowler C."/>
            <person name="Allen A.E."/>
            <person name="Badger J.H."/>
            <person name="Grimwood J."/>
            <person name="Jabbari K."/>
            <person name="Kuo A."/>
            <person name="Maheswari U."/>
            <person name="Martens C."/>
            <person name="Maumus F."/>
            <person name="Otillar R.P."/>
            <person name="Rayko E."/>
            <person name="Salamov A."/>
            <person name="Vandepoele K."/>
            <person name="Beszteri B."/>
            <person name="Gruber A."/>
            <person name="Heijde M."/>
            <person name="Katinka M."/>
            <person name="Mock T."/>
            <person name="Valentin K."/>
            <person name="Verret F."/>
            <person name="Berges J.A."/>
            <person name="Brownlee C."/>
            <person name="Cadoret J.P."/>
            <person name="Chiovitti A."/>
            <person name="Choi C.J."/>
            <person name="Coesel S."/>
            <person name="De Martino A."/>
            <person name="Detter J.C."/>
            <person name="Durkin C."/>
            <person name="Falciatore A."/>
            <person name="Fournet J."/>
            <person name="Haruta M."/>
            <person name="Huysman M.J."/>
            <person name="Jenkins B.D."/>
            <person name="Jiroutova K."/>
            <person name="Jorgensen R.E."/>
            <person name="Joubert Y."/>
            <person name="Kaplan A."/>
            <person name="Kroger N."/>
            <person name="Kroth P.G."/>
            <person name="La Roche J."/>
            <person name="Lindquist E."/>
            <person name="Lommer M."/>
            <person name="Martin-Jezequel V."/>
            <person name="Lopez P.J."/>
            <person name="Lucas S."/>
            <person name="Mangogna M."/>
            <person name="McGinnis K."/>
            <person name="Medlin L.K."/>
            <person name="Montsant A."/>
            <person name="Oudot-Le Secq M.P."/>
            <person name="Napoli C."/>
            <person name="Obornik M."/>
            <person name="Parker M.S."/>
            <person name="Petit J.L."/>
            <person name="Porcel B.M."/>
            <person name="Poulsen N."/>
            <person name="Robison M."/>
            <person name="Rychlewski L."/>
            <person name="Rynearson T.A."/>
            <person name="Schmutz J."/>
            <person name="Shapiro H."/>
            <person name="Siaut M."/>
            <person name="Stanley M."/>
            <person name="Sussman M.R."/>
            <person name="Taylor A.R."/>
            <person name="Vardi A."/>
            <person name="von Dassow P."/>
            <person name="Vyverman W."/>
            <person name="Willis A."/>
            <person name="Wyrwicz L.S."/>
            <person name="Rokhsar D.S."/>
            <person name="Weissenbach J."/>
            <person name="Armbrust E.V."/>
            <person name="Green B.R."/>
            <person name="Van de Peer Y."/>
            <person name="Grigoriev I.V."/>
        </authorList>
    </citation>
    <scope>NUCLEOTIDE SEQUENCE [LARGE SCALE GENOMIC DNA]</scope>
    <source>
        <strain evidence="1 2">CCAP 1055/1</strain>
    </source>
</reference>
<dbReference type="OrthoDB" id="36569at2759"/>
<dbReference type="Proteomes" id="UP000000759">
    <property type="component" value="Chromosome 17"/>
</dbReference>
<dbReference type="PROSITE" id="PS51257">
    <property type="entry name" value="PROKAR_LIPOPROTEIN"/>
    <property type="match status" value="1"/>
</dbReference>